<keyword evidence="2" id="KW-0732">Signal</keyword>
<dbReference type="Pfam" id="PF00652">
    <property type="entry name" value="Ricin_B_lectin"/>
    <property type="match status" value="1"/>
</dbReference>
<dbReference type="SUPFAM" id="SSF50370">
    <property type="entry name" value="Ricin B-like lectins"/>
    <property type="match status" value="1"/>
</dbReference>
<dbReference type="AlphaFoldDB" id="A0AAD6SFM9"/>
<evidence type="ECO:0000256" key="1">
    <source>
        <dbReference type="SAM" id="MobiDB-lite"/>
    </source>
</evidence>
<proteinExistence type="predicted"/>
<protein>
    <submittedName>
        <fullName evidence="4">Ricin B lectin domain-containing protein</fullName>
    </submittedName>
</protein>
<evidence type="ECO:0000259" key="3">
    <source>
        <dbReference type="Pfam" id="PF00652"/>
    </source>
</evidence>
<evidence type="ECO:0000256" key="2">
    <source>
        <dbReference type="SAM" id="SignalP"/>
    </source>
</evidence>
<dbReference type="EMBL" id="JARJCM010000133">
    <property type="protein sequence ID" value="KAJ7026758.1"/>
    <property type="molecule type" value="Genomic_DNA"/>
</dbReference>
<keyword evidence="5" id="KW-1185">Reference proteome</keyword>
<feature type="signal peptide" evidence="2">
    <location>
        <begin position="1"/>
        <end position="16"/>
    </location>
</feature>
<evidence type="ECO:0000313" key="5">
    <source>
        <dbReference type="Proteomes" id="UP001218188"/>
    </source>
</evidence>
<organism evidence="4 5">
    <name type="scientific">Mycena alexandri</name>
    <dbReference type="NCBI Taxonomy" id="1745969"/>
    <lineage>
        <taxon>Eukaryota</taxon>
        <taxon>Fungi</taxon>
        <taxon>Dikarya</taxon>
        <taxon>Basidiomycota</taxon>
        <taxon>Agaricomycotina</taxon>
        <taxon>Agaricomycetes</taxon>
        <taxon>Agaricomycetidae</taxon>
        <taxon>Agaricales</taxon>
        <taxon>Marasmiineae</taxon>
        <taxon>Mycenaceae</taxon>
        <taxon>Mycena</taxon>
    </lineage>
</organism>
<dbReference type="Proteomes" id="UP001218188">
    <property type="component" value="Unassembled WGS sequence"/>
</dbReference>
<gene>
    <name evidence="4" type="ORF">C8F04DRAFT_102252</name>
</gene>
<feature type="compositionally biased region" description="Polar residues" evidence="1">
    <location>
        <begin position="108"/>
        <end position="118"/>
    </location>
</feature>
<dbReference type="PROSITE" id="PS50231">
    <property type="entry name" value="RICIN_B_LECTIN"/>
    <property type="match status" value="1"/>
</dbReference>
<dbReference type="CDD" id="cd00161">
    <property type="entry name" value="beta-trefoil_Ricin-like"/>
    <property type="match status" value="1"/>
</dbReference>
<feature type="domain" description="Ricin B lectin" evidence="3">
    <location>
        <begin position="32"/>
        <end position="164"/>
    </location>
</feature>
<name>A0AAD6SFM9_9AGAR</name>
<dbReference type="InterPro" id="IPR035992">
    <property type="entry name" value="Ricin_B-like_lectins"/>
</dbReference>
<dbReference type="InterPro" id="IPR000772">
    <property type="entry name" value="Ricin_B_lectin"/>
</dbReference>
<dbReference type="Gene3D" id="2.80.10.50">
    <property type="match status" value="2"/>
</dbReference>
<comment type="caution">
    <text evidence="4">The sequence shown here is derived from an EMBL/GenBank/DDBJ whole genome shotgun (WGS) entry which is preliminary data.</text>
</comment>
<sequence>MKSAISVLALVSFVAAMPAQRAKTPVYLIHPHGDTTKCVGVTGGAFVQGAVVDIYDCNGSTTQKWYGSSPRMANPADGSEWALDIANPTPTNGLAAVLNHSGDGGEDSSPTQSWNGFQGPNVPEIRLNLSTDKTFCLDLTNGSEANRNPLQIWECFAGNTNQKWTYEVLA</sequence>
<feature type="chain" id="PRO_5041953888" evidence="2">
    <location>
        <begin position="17"/>
        <end position="170"/>
    </location>
</feature>
<feature type="region of interest" description="Disordered" evidence="1">
    <location>
        <begin position="99"/>
        <end position="120"/>
    </location>
</feature>
<reference evidence="4" key="1">
    <citation type="submission" date="2023-03" db="EMBL/GenBank/DDBJ databases">
        <title>Massive genome expansion in bonnet fungi (Mycena s.s.) driven by repeated elements and novel gene families across ecological guilds.</title>
        <authorList>
            <consortium name="Lawrence Berkeley National Laboratory"/>
            <person name="Harder C.B."/>
            <person name="Miyauchi S."/>
            <person name="Viragh M."/>
            <person name="Kuo A."/>
            <person name="Thoen E."/>
            <person name="Andreopoulos B."/>
            <person name="Lu D."/>
            <person name="Skrede I."/>
            <person name="Drula E."/>
            <person name="Henrissat B."/>
            <person name="Morin E."/>
            <person name="Kohler A."/>
            <person name="Barry K."/>
            <person name="LaButti K."/>
            <person name="Morin E."/>
            <person name="Salamov A."/>
            <person name="Lipzen A."/>
            <person name="Mereny Z."/>
            <person name="Hegedus B."/>
            <person name="Baldrian P."/>
            <person name="Stursova M."/>
            <person name="Weitz H."/>
            <person name="Taylor A."/>
            <person name="Grigoriev I.V."/>
            <person name="Nagy L.G."/>
            <person name="Martin F."/>
            <person name="Kauserud H."/>
        </authorList>
    </citation>
    <scope>NUCLEOTIDE SEQUENCE</scope>
    <source>
        <strain evidence="4">CBHHK200</strain>
    </source>
</reference>
<accession>A0AAD6SFM9</accession>
<evidence type="ECO:0000313" key="4">
    <source>
        <dbReference type="EMBL" id="KAJ7026758.1"/>
    </source>
</evidence>